<keyword evidence="1" id="KW-0805">Transcription regulation</keyword>
<dbReference type="PRINTS" id="PR00455">
    <property type="entry name" value="HTHTETR"/>
</dbReference>
<protein>
    <submittedName>
        <fullName evidence="6">TetR/AcrR family transcriptional regulator</fullName>
    </submittedName>
</protein>
<feature type="DNA-binding region" description="H-T-H motif" evidence="4">
    <location>
        <begin position="32"/>
        <end position="51"/>
    </location>
</feature>
<reference evidence="7" key="1">
    <citation type="submission" date="2023-07" db="EMBL/GenBank/DDBJ databases">
        <title>30 novel species of actinomycetes from the DSMZ collection.</title>
        <authorList>
            <person name="Nouioui I."/>
        </authorList>
    </citation>
    <scope>NUCLEOTIDE SEQUENCE [LARGE SCALE GENOMIC DNA]</scope>
    <source>
        <strain evidence="7">DSM 41886</strain>
    </source>
</reference>
<dbReference type="InterPro" id="IPR009057">
    <property type="entry name" value="Homeodomain-like_sf"/>
</dbReference>
<dbReference type="PANTHER" id="PTHR47506:SF1">
    <property type="entry name" value="HTH-TYPE TRANSCRIPTIONAL REGULATOR YJDC"/>
    <property type="match status" value="1"/>
</dbReference>
<dbReference type="Gene3D" id="1.10.10.60">
    <property type="entry name" value="Homeodomain-like"/>
    <property type="match status" value="1"/>
</dbReference>
<dbReference type="PANTHER" id="PTHR47506">
    <property type="entry name" value="TRANSCRIPTIONAL REGULATORY PROTEIN"/>
    <property type="match status" value="1"/>
</dbReference>
<keyword evidence="3" id="KW-0804">Transcription</keyword>
<dbReference type="InterPro" id="IPR011075">
    <property type="entry name" value="TetR_C"/>
</dbReference>
<dbReference type="Pfam" id="PF16925">
    <property type="entry name" value="TetR_C_13"/>
    <property type="match status" value="1"/>
</dbReference>
<evidence type="ECO:0000256" key="3">
    <source>
        <dbReference type="ARBA" id="ARBA00023163"/>
    </source>
</evidence>
<evidence type="ECO:0000313" key="6">
    <source>
        <dbReference type="EMBL" id="MDT0443109.1"/>
    </source>
</evidence>
<proteinExistence type="predicted"/>
<comment type="caution">
    <text evidence="6">The sequence shown here is derived from an EMBL/GenBank/DDBJ whole genome shotgun (WGS) entry which is preliminary data.</text>
</comment>
<feature type="domain" description="HTH tetR-type" evidence="5">
    <location>
        <begin position="9"/>
        <end position="69"/>
    </location>
</feature>
<dbReference type="Pfam" id="PF00440">
    <property type="entry name" value="TetR_N"/>
    <property type="match status" value="1"/>
</dbReference>
<evidence type="ECO:0000256" key="4">
    <source>
        <dbReference type="PROSITE-ProRule" id="PRU00335"/>
    </source>
</evidence>
<dbReference type="EMBL" id="JAVREV010000005">
    <property type="protein sequence ID" value="MDT0443109.1"/>
    <property type="molecule type" value="Genomic_DNA"/>
</dbReference>
<dbReference type="SUPFAM" id="SSF48498">
    <property type="entry name" value="Tetracyclin repressor-like, C-terminal domain"/>
    <property type="match status" value="1"/>
</dbReference>
<keyword evidence="2 4" id="KW-0238">DNA-binding</keyword>
<dbReference type="SUPFAM" id="SSF46689">
    <property type="entry name" value="Homeodomain-like"/>
    <property type="match status" value="1"/>
</dbReference>
<accession>A0ABU2S282</accession>
<dbReference type="InterPro" id="IPR001647">
    <property type="entry name" value="HTH_TetR"/>
</dbReference>
<evidence type="ECO:0000256" key="2">
    <source>
        <dbReference type="ARBA" id="ARBA00023125"/>
    </source>
</evidence>
<dbReference type="Proteomes" id="UP001183615">
    <property type="component" value="Unassembled WGS sequence"/>
</dbReference>
<dbReference type="PROSITE" id="PS50977">
    <property type="entry name" value="HTH_TETR_2"/>
    <property type="match status" value="1"/>
</dbReference>
<name>A0ABU2S282_9ACTN</name>
<dbReference type="RefSeq" id="WP_311617491.1">
    <property type="nucleotide sequence ID" value="NZ_JAVREV010000005.1"/>
</dbReference>
<gene>
    <name evidence="6" type="ORF">RM779_10950</name>
</gene>
<dbReference type="InterPro" id="IPR036271">
    <property type="entry name" value="Tet_transcr_reg_TetR-rel_C_sf"/>
</dbReference>
<organism evidence="6 7">
    <name type="scientific">Streptomyces johnsoniae</name>
    <dbReference type="NCBI Taxonomy" id="3075532"/>
    <lineage>
        <taxon>Bacteria</taxon>
        <taxon>Bacillati</taxon>
        <taxon>Actinomycetota</taxon>
        <taxon>Actinomycetes</taxon>
        <taxon>Kitasatosporales</taxon>
        <taxon>Streptomycetaceae</taxon>
        <taxon>Streptomyces</taxon>
    </lineage>
</organism>
<evidence type="ECO:0000256" key="1">
    <source>
        <dbReference type="ARBA" id="ARBA00023015"/>
    </source>
</evidence>
<evidence type="ECO:0000313" key="7">
    <source>
        <dbReference type="Proteomes" id="UP001183615"/>
    </source>
</evidence>
<sequence length="202" mass="21435">MAGRGRPRSFDREAALLSAMRLFWERGYEATSLTDLTAAMGIKSPSLYAAFGSKEALFREAVALYERTEGGITERALTGPATARAAVDGVLRGNAVAYTEPGNPRGCMIVLAATNCAPENEAVRRFLAEDRRRTQGLLRDRIERGVAEGDVPAGADTAALASFYTTVFHGLSIQARDGAPRAELLGVVDAAMGAWDGLAARG</sequence>
<evidence type="ECO:0000259" key="5">
    <source>
        <dbReference type="PROSITE" id="PS50977"/>
    </source>
</evidence>
<dbReference type="Gene3D" id="1.10.357.10">
    <property type="entry name" value="Tetracycline Repressor, domain 2"/>
    <property type="match status" value="1"/>
</dbReference>
<keyword evidence="7" id="KW-1185">Reference proteome</keyword>